<organism evidence="1 2">
    <name type="scientific">Aldrovandia affinis</name>
    <dbReference type="NCBI Taxonomy" id="143900"/>
    <lineage>
        <taxon>Eukaryota</taxon>
        <taxon>Metazoa</taxon>
        <taxon>Chordata</taxon>
        <taxon>Craniata</taxon>
        <taxon>Vertebrata</taxon>
        <taxon>Euteleostomi</taxon>
        <taxon>Actinopterygii</taxon>
        <taxon>Neopterygii</taxon>
        <taxon>Teleostei</taxon>
        <taxon>Notacanthiformes</taxon>
        <taxon>Halosauridae</taxon>
        <taxon>Aldrovandia</taxon>
    </lineage>
</organism>
<reference evidence="1" key="1">
    <citation type="journal article" date="2023" name="Science">
        <title>Genome structures resolve the early diversification of teleost fishes.</title>
        <authorList>
            <person name="Parey E."/>
            <person name="Louis A."/>
            <person name="Montfort J."/>
            <person name="Bouchez O."/>
            <person name="Roques C."/>
            <person name="Iampietro C."/>
            <person name="Lluch J."/>
            <person name="Castinel A."/>
            <person name="Donnadieu C."/>
            <person name="Desvignes T."/>
            <person name="Floi Bucao C."/>
            <person name="Jouanno E."/>
            <person name="Wen M."/>
            <person name="Mejri S."/>
            <person name="Dirks R."/>
            <person name="Jansen H."/>
            <person name="Henkel C."/>
            <person name="Chen W.J."/>
            <person name="Zahm M."/>
            <person name="Cabau C."/>
            <person name="Klopp C."/>
            <person name="Thompson A.W."/>
            <person name="Robinson-Rechavi M."/>
            <person name="Braasch I."/>
            <person name="Lecointre G."/>
            <person name="Bobe J."/>
            <person name="Postlethwait J.H."/>
            <person name="Berthelot C."/>
            <person name="Roest Crollius H."/>
            <person name="Guiguen Y."/>
        </authorList>
    </citation>
    <scope>NUCLEOTIDE SEQUENCE</scope>
    <source>
        <strain evidence="1">NC1722</strain>
    </source>
</reference>
<dbReference type="AlphaFoldDB" id="A0AAD7WHS1"/>
<evidence type="ECO:0000313" key="2">
    <source>
        <dbReference type="Proteomes" id="UP001221898"/>
    </source>
</evidence>
<keyword evidence="2" id="KW-1185">Reference proteome</keyword>
<dbReference type="PANTHER" id="PTHR47642">
    <property type="entry name" value="ATP-DEPENDENT DNA HELICASE"/>
    <property type="match status" value="1"/>
</dbReference>
<sequence length="432" mass="49859">MKQIMQAYAKHREVSAQESVARVCSLPLKKCSRTVIFIQTDEDGLKMSLPLSRLKDMGPDEEDVWMSGLPDKYENRPATGDFNDMCLADFASGCRVLYGRQTEGPNAIPLQNDKGFVQKRTQGKSAIIRFTRFSEKKQPEKFYRRLLKLYFPHRTDDELKSEYYPTYEDFYNRGRGGSVKQYVDFNRKRYEGQGKEIEKALKQLEKQGPVLNAWNTFAPEVEVDRLECVAQRQAIHPDEHEEQDQIPDYEVHPLYSGAIDAPKLSPDFVRSMYRSLNETQASVFYTVREWCLKRVWGHNPEPLFYFISGGAGCGKSHEDEVDGSPELLKPSLDQENEEIVQKSEERINPRNTATTVWPALLRLEVSRELTFALRFRTELSLIWKRETSWRRHKVDHDASESQGSAWKLPSSSLPRLILAQALSPGLQDPAWL</sequence>
<name>A0AAD7WHS1_9TELE</name>
<dbReference type="PANTHER" id="PTHR47642:SF5">
    <property type="entry name" value="ATP-DEPENDENT DNA HELICASE"/>
    <property type="match status" value="1"/>
</dbReference>
<dbReference type="EMBL" id="JAINUG010000106">
    <property type="protein sequence ID" value="KAJ8396524.1"/>
    <property type="molecule type" value="Genomic_DNA"/>
</dbReference>
<dbReference type="InterPro" id="IPR051055">
    <property type="entry name" value="PIF1_helicase"/>
</dbReference>
<protein>
    <submittedName>
        <fullName evidence="1">Uncharacterized protein</fullName>
    </submittedName>
</protein>
<evidence type="ECO:0000313" key="1">
    <source>
        <dbReference type="EMBL" id="KAJ8396524.1"/>
    </source>
</evidence>
<comment type="caution">
    <text evidence="1">The sequence shown here is derived from an EMBL/GenBank/DDBJ whole genome shotgun (WGS) entry which is preliminary data.</text>
</comment>
<proteinExistence type="predicted"/>
<accession>A0AAD7WHS1</accession>
<gene>
    <name evidence="1" type="ORF">AAFF_G00018300</name>
</gene>
<dbReference type="Proteomes" id="UP001221898">
    <property type="component" value="Unassembled WGS sequence"/>
</dbReference>